<organism evidence="1 2">
    <name type="scientific">Entomophthora muscae</name>
    <dbReference type="NCBI Taxonomy" id="34485"/>
    <lineage>
        <taxon>Eukaryota</taxon>
        <taxon>Fungi</taxon>
        <taxon>Fungi incertae sedis</taxon>
        <taxon>Zoopagomycota</taxon>
        <taxon>Entomophthoromycotina</taxon>
        <taxon>Entomophthoromycetes</taxon>
        <taxon>Entomophthorales</taxon>
        <taxon>Entomophthoraceae</taxon>
        <taxon>Entomophthora</taxon>
    </lineage>
</organism>
<keyword evidence="2" id="KW-1185">Reference proteome</keyword>
<sequence length="75" mass="9058">MKTNSSLEVWNKHKHLKVKFGSNPKYNKFFQKLQEEQSWTVFKFFNLANRVAPKKQKSKEQDYQEDCQENPFQSS</sequence>
<dbReference type="EMBL" id="QTSX02004990">
    <property type="protein sequence ID" value="KAJ9062805.1"/>
    <property type="molecule type" value="Genomic_DNA"/>
</dbReference>
<name>A0ACC2SKF6_9FUNG</name>
<dbReference type="Proteomes" id="UP001165960">
    <property type="component" value="Unassembled WGS sequence"/>
</dbReference>
<evidence type="ECO:0000313" key="2">
    <source>
        <dbReference type="Proteomes" id="UP001165960"/>
    </source>
</evidence>
<gene>
    <name evidence="1" type="ORF">DSO57_1006871</name>
</gene>
<evidence type="ECO:0000313" key="1">
    <source>
        <dbReference type="EMBL" id="KAJ9062805.1"/>
    </source>
</evidence>
<protein>
    <submittedName>
        <fullName evidence="1">Uncharacterized protein</fullName>
    </submittedName>
</protein>
<proteinExistence type="predicted"/>
<comment type="caution">
    <text evidence="1">The sequence shown here is derived from an EMBL/GenBank/DDBJ whole genome shotgun (WGS) entry which is preliminary data.</text>
</comment>
<reference evidence="1" key="1">
    <citation type="submission" date="2022-04" db="EMBL/GenBank/DDBJ databases">
        <title>Genome of the entomopathogenic fungus Entomophthora muscae.</title>
        <authorList>
            <person name="Elya C."/>
            <person name="Lovett B.R."/>
            <person name="Lee E."/>
            <person name="Macias A.M."/>
            <person name="Hajek A.E."/>
            <person name="De Bivort B.L."/>
            <person name="Kasson M.T."/>
            <person name="De Fine Licht H.H."/>
            <person name="Stajich J.E."/>
        </authorList>
    </citation>
    <scope>NUCLEOTIDE SEQUENCE</scope>
    <source>
        <strain evidence="1">Berkeley</strain>
    </source>
</reference>
<accession>A0ACC2SKF6</accession>